<gene>
    <name evidence="8" type="ORF">CB5_LOCUS24518</name>
</gene>
<dbReference type="InterPro" id="IPR001680">
    <property type="entry name" value="WD40_rpt"/>
</dbReference>
<feature type="repeat" description="WD" evidence="7">
    <location>
        <begin position="455"/>
        <end position="496"/>
    </location>
</feature>
<keyword evidence="2 7" id="KW-0853">WD repeat</keyword>
<dbReference type="PROSITE" id="PS50294">
    <property type="entry name" value="WD_REPEATS_REGION"/>
    <property type="match status" value="4"/>
</dbReference>
<reference evidence="8" key="1">
    <citation type="submission" date="2020-07" db="EMBL/GenBank/DDBJ databases">
        <authorList>
            <person name="Lin J."/>
        </authorList>
    </citation>
    <scope>NUCLEOTIDE SEQUENCE</scope>
</reference>
<dbReference type="InterPro" id="IPR015943">
    <property type="entry name" value="WD40/YVTN_repeat-like_dom_sf"/>
</dbReference>
<evidence type="ECO:0000256" key="2">
    <source>
        <dbReference type="ARBA" id="ARBA00022574"/>
    </source>
</evidence>
<evidence type="ECO:0000256" key="1">
    <source>
        <dbReference type="ARBA" id="ARBA00004123"/>
    </source>
</evidence>
<dbReference type="InterPro" id="IPR020472">
    <property type="entry name" value="WD40_PAC1"/>
</dbReference>
<keyword evidence="5" id="KW-0804">Transcription</keyword>
<dbReference type="CDD" id="cd00200">
    <property type="entry name" value="WD40"/>
    <property type="match status" value="1"/>
</dbReference>
<dbReference type="InterPro" id="IPR036322">
    <property type="entry name" value="WD40_repeat_dom_sf"/>
</dbReference>
<dbReference type="EMBL" id="LR862135">
    <property type="protein sequence ID" value="CAD1841307.1"/>
    <property type="molecule type" value="Genomic_DNA"/>
</dbReference>
<evidence type="ECO:0000256" key="3">
    <source>
        <dbReference type="ARBA" id="ARBA00022737"/>
    </source>
</evidence>
<keyword evidence="3" id="KW-0677">Repeat</keyword>
<dbReference type="GO" id="GO:0003714">
    <property type="term" value="F:transcription corepressor activity"/>
    <property type="evidence" value="ECO:0007669"/>
    <property type="project" value="InterPro"/>
</dbReference>
<dbReference type="FunFam" id="2.130.10.10:FF:000218">
    <property type="entry name" value="WD40 repeat-containing protein HOS15"/>
    <property type="match status" value="1"/>
</dbReference>
<dbReference type="PANTHER" id="PTHR22846">
    <property type="entry name" value="WD40 REPEAT PROTEIN"/>
    <property type="match status" value="1"/>
</dbReference>
<dbReference type="PROSITE" id="PS00678">
    <property type="entry name" value="WD_REPEATS_1"/>
    <property type="match status" value="1"/>
</dbReference>
<dbReference type="PRINTS" id="PR00320">
    <property type="entry name" value="GPROTEINBRPT"/>
</dbReference>
<dbReference type="PANTHER" id="PTHR22846:SF2">
    <property type="entry name" value="F-BOX-LIKE_WD REPEAT-CONTAINING PROTEIN EBI"/>
    <property type="match status" value="1"/>
</dbReference>
<keyword evidence="6" id="KW-0539">Nucleus</keyword>
<dbReference type="Pfam" id="PF00400">
    <property type="entry name" value="WD40"/>
    <property type="match status" value="7"/>
</dbReference>
<name>A0A6V7QEH9_ANACO</name>
<keyword evidence="4" id="KW-0805">Transcription regulation</keyword>
<dbReference type="GO" id="GO:0006357">
    <property type="term" value="P:regulation of transcription by RNA polymerase II"/>
    <property type="evidence" value="ECO:0007669"/>
    <property type="project" value="TreeGrafter"/>
</dbReference>
<dbReference type="AlphaFoldDB" id="A0A6V7QEH9"/>
<dbReference type="GO" id="GO:0000118">
    <property type="term" value="C:histone deacetylase complex"/>
    <property type="evidence" value="ECO:0007669"/>
    <property type="project" value="TreeGrafter"/>
</dbReference>
<protein>
    <submittedName>
        <fullName evidence="8">Uncharacterized protein</fullName>
    </submittedName>
</protein>
<dbReference type="PROSITE" id="PS50082">
    <property type="entry name" value="WD_REPEATS_2"/>
    <property type="match status" value="7"/>
</dbReference>
<evidence type="ECO:0000313" key="8">
    <source>
        <dbReference type="EMBL" id="CAD1841307.1"/>
    </source>
</evidence>
<dbReference type="SUPFAM" id="SSF50978">
    <property type="entry name" value="WD40 repeat-like"/>
    <property type="match status" value="1"/>
</dbReference>
<feature type="repeat" description="WD" evidence="7">
    <location>
        <begin position="273"/>
        <end position="314"/>
    </location>
</feature>
<accession>A0A6V7QEH9</accession>
<feature type="repeat" description="WD" evidence="7">
    <location>
        <begin position="315"/>
        <end position="347"/>
    </location>
</feature>
<sequence length="531" mass="59674">MAKYSIADKDLNLVVLRYLLDSGFQVSSLEKSVTVSVEMLQMHLVTTLRAGAPFCFENELRENGCGVDGDTISFATLKTIMQNSIRHKVLEANASNLLTRQSDTDTDEHFSFLKPMDIIKEDANELKEIIKKRREKEKDKVEEKQGLEQADISLDSRSLSCKTSRSDLTILEGHTSWATVCAWSPTDSLLASGSSDWTTRIWRIPHGHCGSGEQKSPSSFVLKHFKTGKIRDASEERDLPSLAWNGDGSLLATGSCDFLARIWGCDGELITTLDKHKGSVSSLKWNENGDFLLSGSYDRTAVVWDTKTWQRKQRFKYHSDKVYDVDWMNNDTFATCSKDRKIYVWQIGEDIPIRKFSGHKHEVYAIKWDPTGSLLASCSGDKTVKIWRIDEQKHLYDFREHTEVVIISSSAYISWRPPGPNGANNSNQQAVLASASFDSTIKLWDVGQGRLLNSLNVHRDAIYTIAFSPNGEYLASGGADQCLHIWSVKEGKIVKIRRMNVSIFAVCWNREGDKIAASLASGAVCVVDFRY</sequence>
<organism evidence="8">
    <name type="scientific">Ananas comosus var. bracteatus</name>
    <name type="common">red pineapple</name>
    <dbReference type="NCBI Taxonomy" id="296719"/>
    <lineage>
        <taxon>Eukaryota</taxon>
        <taxon>Viridiplantae</taxon>
        <taxon>Streptophyta</taxon>
        <taxon>Embryophyta</taxon>
        <taxon>Tracheophyta</taxon>
        <taxon>Spermatophyta</taxon>
        <taxon>Magnoliopsida</taxon>
        <taxon>Liliopsida</taxon>
        <taxon>Poales</taxon>
        <taxon>Bromeliaceae</taxon>
        <taxon>Bromelioideae</taxon>
        <taxon>Ananas</taxon>
    </lineage>
</organism>
<feature type="repeat" description="WD" evidence="7">
    <location>
        <begin position="432"/>
        <end position="454"/>
    </location>
</feature>
<proteinExistence type="predicted"/>
<dbReference type="Gene3D" id="2.130.10.10">
    <property type="entry name" value="YVTN repeat-like/Quinoprotein amine dehydrogenase"/>
    <property type="match status" value="1"/>
</dbReference>
<evidence type="ECO:0000256" key="7">
    <source>
        <dbReference type="PROSITE-ProRule" id="PRU00221"/>
    </source>
</evidence>
<dbReference type="InterPro" id="IPR019775">
    <property type="entry name" value="WD40_repeat_CS"/>
</dbReference>
<evidence type="ECO:0000256" key="5">
    <source>
        <dbReference type="ARBA" id="ARBA00023163"/>
    </source>
</evidence>
<dbReference type="SMART" id="SM00320">
    <property type="entry name" value="WD40"/>
    <property type="match status" value="8"/>
</dbReference>
<evidence type="ECO:0000256" key="6">
    <source>
        <dbReference type="ARBA" id="ARBA00023242"/>
    </source>
</evidence>
<comment type="subcellular location">
    <subcellularLocation>
        <location evidence="1">Nucleus</location>
    </subcellularLocation>
</comment>
<evidence type="ECO:0000256" key="4">
    <source>
        <dbReference type="ARBA" id="ARBA00023015"/>
    </source>
</evidence>
<feature type="repeat" description="WD" evidence="7">
    <location>
        <begin position="356"/>
        <end position="397"/>
    </location>
</feature>
<feature type="repeat" description="WD" evidence="7">
    <location>
        <begin position="232"/>
        <end position="263"/>
    </location>
</feature>
<feature type="repeat" description="WD" evidence="7">
    <location>
        <begin position="171"/>
        <end position="204"/>
    </location>
</feature>
<dbReference type="InterPro" id="IPR045183">
    <property type="entry name" value="Ebi-like"/>
</dbReference>